<evidence type="ECO:0000256" key="1">
    <source>
        <dbReference type="ARBA" id="ARBA00008609"/>
    </source>
</evidence>
<dbReference type="InterPro" id="IPR028896">
    <property type="entry name" value="GcvT/YgfZ/DmdA"/>
</dbReference>
<keyword evidence="2" id="KW-0560">Oxidoreductase</keyword>
<dbReference type="RefSeq" id="WP_378218781.1">
    <property type="nucleotide sequence ID" value="NZ_JBHRTK010000004.1"/>
</dbReference>
<dbReference type="InterPro" id="IPR036188">
    <property type="entry name" value="FAD/NAD-bd_sf"/>
</dbReference>
<dbReference type="InterPro" id="IPR023753">
    <property type="entry name" value="FAD/NAD-binding_dom"/>
</dbReference>
<gene>
    <name evidence="7" type="ORF">ACFOHJ_04030</name>
</gene>
<dbReference type="InterPro" id="IPR042204">
    <property type="entry name" value="2Fe-2S-bd_N"/>
</dbReference>
<dbReference type="Pfam" id="PF01571">
    <property type="entry name" value="GCV_T"/>
    <property type="match status" value="1"/>
</dbReference>
<reference evidence="8" key="1">
    <citation type="journal article" date="2019" name="Int. J. Syst. Evol. Microbiol.">
        <title>The Global Catalogue of Microorganisms (GCM) 10K type strain sequencing project: providing services to taxonomists for standard genome sequencing and annotation.</title>
        <authorList>
            <consortium name="The Broad Institute Genomics Platform"/>
            <consortium name="The Broad Institute Genome Sequencing Center for Infectious Disease"/>
            <person name="Wu L."/>
            <person name="Ma J."/>
        </authorList>
    </citation>
    <scope>NUCLEOTIDE SEQUENCE [LARGE SCALE GENOMIC DNA]</scope>
    <source>
        <strain evidence="8">KCTC 52165</strain>
    </source>
</reference>
<evidence type="ECO:0000259" key="5">
    <source>
        <dbReference type="Pfam" id="PF08669"/>
    </source>
</evidence>
<dbReference type="InterPro" id="IPR027266">
    <property type="entry name" value="TrmE/GcvT-like"/>
</dbReference>
<accession>A0ABV7K5M6</accession>
<dbReference type="Proteomes" id="UP001595583">
    <property type="component" value="Unassembled WGS sequence"/>
</dbReference>
<dbReference type="PANTHER" id="PTHR43757:SF2">
    <property type="entry name" value="AMINOMETHYLTRANSFERASE, MITOCHONDRIAL"/>
    <property type="match status" value="1"/>
</dbReference>
<dbReference type="Gene3D" id="3.10.20.440">
    <property type="entry name" value="2Fe-2S iron-sulphur cluster binding domain, sarcosine oxidase, alpha subunit, N-terminal domain"/>
    <property type="match status" value="1"/>
</dbReference>
<dbReference type="Pfam" id="PF07992">
    <property type="entry name" value="Pyr_redox_2"/>
    <property type="match status" value="1"/>
</dbReference>
<name>A0ABV7K5M6_9HYPH</name>
<dbReference type="SUPFAM" id="SSF51905">
    <property type="entry name" value="FAD/NAD(P)-binding domain"/>
    <property type="match status" value="1"/>
</dbReference>
<dbReference type="InterPro" id="IPR013977">
    <property type="entry name" value="GcvT_C"/>
</dbReference>
<dbReference type="NCBIfam" id="TIGR01372">
    <property type="entry name" value="soxA"/>
    <property type="match status" value="1"/>
</dbReference>
<feature type="domain" description="GCVT N-terminal" evidence="3">
    <location>
        <begin position="582"/>
        <end position="842"/>
    </location>
</feature>
<dbReference type="Gene3D" id="1.10.10.1100">
    <property type="entry name" value="BFD-like [2Fe-2S]-binding domain"/>
    <property type="match status" value="1"/>
</dbReference>
<dbReference type="Pfam" id="PF17806">
    <property type="entry name" value="SO_alpha_A3"/>
    <property type="match status" value="1"/>
</dbReference>
<dbReference type="InterPro" id="IPR041117">
    <property type="entry name" value="SoxA_A3"/>
</dbReference>
<feature type="domain" description="Aminomethyltransferase C-terminal" evidence="5">
    <location>
        <begin position="869"/>
        <end position="951"/>
    </location>
</feature>
<evidence type="ECO:0000259" key="3">
    <source>
        <dbReference type="Pfam" id="PF01571"/>
    </source>
</evidence>
<dbReference type="InterPro" id="IPR006277">
    <property type="entry name" value="Sarcosine_oxidase_asu"/>
</dbReference>
<dbReference type="InterPro" id="IPR041854">
    <property type="entry name" value="BFD-like_2Fe2S-bd_dom_sf"/>
</dbReference>
<dbReference type="PRINTS" id="PR00411">
    <property type="entry name" value="PNDRDTASEI"/>
</dbReference>
<dbReference type="Pfam" id="PF13510">
    <property type="entry name" value="Fer2_4"/>
    <property type="match status" value="1"/>
</dbReference>
<dbReference type="Pfam" id="PF08669">
    <property type="entry name" value="GCV_T_C"/>
    <property type="match status" value="1"/>
</dbReference>
<comment type="similarity">
    <text evidence="1">Belongs to the GcvT family.</text>
</comment>
<dbReference type="EMBL" id="JBHRTK010000004">
    <property type="protein sequence ID" value="MFC3205370.1"/>
    <property type="molecule type" value="Genomic_DNA"/>
</dbReference>
<dbReference type="Gene3D" id="3.50.50.60">
    <property type="entry name" value="FAD/NAD(P)-binding domain"/>
    <property type="match status" value="1"/>
</dbReference>
<dbReference type="PANTHER" id="PTHR43757">
    <property type="entry name" value="AMINOMETHYLTRANSFERASE"/>
    <property type="match status" value="1"/>
</dbReference>
<evidence type="ECO:0000313" key="7">
    <source>
        <dbReference type="EMBL" id="MFC3205370.1"/>
    </source>
</evidence>
<dbReference type="InterPro" id="IPR006222">
    <property type="entry name" value="GCVT_N"/>
</dbReference>
<dbReference type="PRINTS" id="PR00368">
    <property type="entry name" value="FADPNR"/>
</dbReference>
<keyword evidence="8" id="KW-1185">Reference proteome</keyword>
<dbReference type="SUPFAM" id="SSF103025">
    <property type="entry name" value="Folate-binding domain"/>
    <property type="match status" value="1"/>
</dbReference>
<feature type="domain" description="SoxA A3" evidence="6">
    <location>
        <begin position="482"/>
        <end position="565"/>
    </location>
</feature>
<evidence type="ECO:0000259" key="4">
    <source>
        <dbReference type="Pfam" id="PF07992"/>
    </source>
</evidence>
<dbReference type="SUPFAM" id="SSF101790">
    <property type="entry name" value="Aminomethyltransferase beta-barrel domain"/>
    <property type="match status" value="1"/>
</dbReference>
<sequence>MSARRLATGGSEIDRSRPLSFTFDGRVVQGFAGDTIASALLASGQRVVARSFKYHRPRGLWGAGVEEPNALVDISRDGRHTPNARATTEAAKDGIAARSVNAVPDAESDRNAFLDRFSRFIPAAFYYKTFMWPDWHLFEPRIRAMAGLGTVDAGWTQQQSAAQVNHHCDVLVVGAGPAGLAASASAAAGGHSVLLVDDQAHPGGSLRHRAGEIDGMPAMQWVSQTVAGLREKGAILLPETTAFGIYDHNLVALNQRHGDGRPDTLWRVRPKRIVLATGTIERPLPFADNDLPGILSADAALNYLKRFAVLAGERIVVATNNDSAYEVASAMAEAGAEVTLVDIRPAGACGTAGKARVLAGSAVVAAHGRKVVEGVALDDGTRLAVDCLLVSGGWTPSVHLYSQAKGKLRWDDALAAFVPGAEVGGIGTAGALAGAVSLSGTLESGLAALGGFASRAKAAPKSTGVEASLNVSAAWPKPKARGRVWIDYQNDVTAKDVELAARENFISVEHLKRYTTLGMATDQGKTSNLNGLALLAEATGRSIPDVGTTTYRPPFTPVPFTSLAGMRRKSLLAPVRRLPLDNIHRAAGASFREYGGWLRPAYYGQGPAQDAIRDEARRARQSVALFDGSTLGKIEVAGPRAAEFVDFIYYNTMSTLKPGRCRYGFMLSENGVVFDDGILVRLDENRFVVSCSSSHVASVHARLEEWRQDRFGREAVYIHNATAQYATLTVSGPNARKLVEALALGAALDDASLPHMAITHGRFDGEEVRIARVSFTGDRSYEISIRADRAEGLWSRMQREGSSLEAVTIGLEALMILRAEKGYIVIGKDTDGSTMPQDLGLDGPRRKRTAEFVGRRSLFTEEGERSDRKQLVGLSVPEGEAPLATGAHGIVEAAGKKRSLGYVTSSYFSPTLNRPIALGLIEQGASRHGQVIDIQHLGMLRRATITAPCALDPAGDRLNA</sequence>
<protein>
    <submittedName>
        <fullName evidence="7">Sarcosine oxidase subunit alpha family protein</fullName>
    </submittedName>
</protein>
<evidence type="ECO:0000259" key="6">
    <source>
        <dbReference type="Pfam" id="PF17806"/>
    </source>
</evidence>
<evidence type="ECO:0000313" key="8">
    <source>
        <dbReference type="Proteomes" id="UP001595583"/>
    </source>
</evidence>
<organism evidence="7 8">
    <name type="scientific">Aquamicrobium soli</name>
    <dbReference type="NCBI Taxonomy" id="1811518"/>
    <lineage>
        <taxon>Bacteria</taxon>
        <taxon>Pseudomonadati</taxon>
        <taxon>Pseudomonadota</taxon>
        <taxon>Alphaproteobacteria</taxon>
        <taxon>Hyphomicrobiales</taxon>
        <taxon>Phyllobacteriaceae</taxon>
        <taxon>Aquamicrobium</taxon>
    </lineage>
</organism>
<feature type="domain" description="FAD/NAD(P)-binding" evidence="4">
    <location>
        <begin position="169"/>
        <end position="408"/>
    </location>
</feature>
<proteinExistence type="inferred from homology"/>
<dbReference type="Gene3D" id="3.30.1360.120">
    <property type="entry name" value="Probable tRNA modification gtpase trme, domain 1"/>
    <property type="match status" value="1"/>
</dbReference>
<dbReference type="InterPro" id="IPR029043">
    <property type="entry name" value="GcvT/YgfZ_C"/>
</dbReference>
<comment type="caution">
    <text evidence="7">The sequence shown here is derived from an EMBL/GenBank/DDBJ whole genome shotgun (WGS) entry which is preliminary data.</text>
</comment>
<evidence type="ECO:0000256" key="2">
    <source>
        <dbReference type="ARBA" id="ARBA00023002"/>
    </source>
</evidence>